<dbReference type="Pfam" id="PF02683">
    <property type="entry name" value="DsbD_TM"/>
    <property type="match status" value="1"/>
</dbReference>
<dbReference type="InterPro" id="IPR017937">
    <property type="entry name" value="Thioredoxin_CS"/>
</dbReference>
<reference evidence="13" key="1">
    <citation type="journal article" date="2014" name="Int. J. Syst. Evol. Microbiol.">
        <title>Complete genome sequence of Corynebacterium casei LMG S-19264T (=DSM 44701T), isolated from a smear-ripened cheese.</title>
        <authorList>
            <consortium name="US DOE Joint Genome Institute (JGI-PGF)"/>
            <person name="Walter F."/>
            <person name="Albersmeier A."/>
            <person name="Kalinowski J."/>
            <person name="Ruckert C."/>
        </authorList>
    </citation>
    <scope>NUCLEOTIDE SEQUENCE</scope>
    <source>
        <strain evidence="13">CGMCC 1.15493</strain>
    </source>
</reference>
<dbReference type="InterPro" id="IPR013766">
    <property type="entry name" value="Thioredoxin_domain"/>
</dbReference>
<keyword evidence="14" id="KW-1185">Reference proteome</keyword>
<dbReference type="InterPro" id="IPR036249">
    <property type="entry name" value="Thioredoxin-like_sf"/>
</dbReference>
<evidence type="ECO:0000256" key="1">
    <source>
        <dbReference type="ARBA" id="ARBA00003565"/>
    </source>
</evidence>
<dbReference type="AlphaFoldDB" id="A0A916XWQ9"/>
<accession>A0A916XWQ9</accession>
<evidence type="ECO:0000256" key="2">
    <source>
        <dbReference type="ARBA" id="ARBA00004651"/>
    </source>
</evidence>
<dbReference type="PANTHER" id="PTHR32234">
    <property type="entry name" value="THIOL:DISULFIDE INTERCHANGE PROTEIN DSBD"/>
    <property type="match status" value="1"/>
</dbReference>
<feature type="chain" id="PRO_5037724829" evidence="11">
    <location>
        <begin position="27"/>
        <end position="644"/>
    </location>
</feature>
<feature type="transmembrane region" description="Helical" evidence="10">
    <location>
        <begin position="307"/>
        <end position="329"/>
    </location>
</feature>
<keyword evidence="7 10" id="KW-0472">Membrane</keyword>
<dbReference type="GO" id="GO:0045454">
    <property type="term" value="P:cell redox homeostasis"/>
    <property type="evidence" value="ECO:0007669"/>
    <property type="project" value="TreeGrafter"/>
</dbReference>
<dbReference type="GO" id="GO:0015035">
    <property type="term" value="F:protein-disulfide reductase activity"/>
    <property type="evidence" value="ECO:0007669"/>
    <property type="project" value="TreeGrafter"/>
</dbReference>
<dbReference type="Pfam" id="PF13098">
    <property type="entry name" value="Thioredoxin_2"/>
    <property type="match status" value="1"/>
</dbReference>
<dbReference type="InterPro" id="IPR012336">
    <property type="entry name" value="Thioredoxin-like_fold"/>
</dbReference>
<feature type="transmembrane region" description="Helical" evidence="10">
    <location>
        <begin position="350"/>
        <end position="379"/>
    </location>
</feature>
<dbReference type="Proteomes" id="UP000613160">
    <property type="component" value="Unassembled WGS sequence"/>
</dbReference>
<evidence type="ECO:0000256" key="6">
    <source>
        <dbReference type="ARBA" id="ARBA00022989"/>
    </source>
</evidence>
<dbReference type="InterPro" id="IPR035671">
    <property type="entry name" value="DsbD_gamma"/>
</dbReference>
<dbReference type="InterPro" id="IPR003834">
    <property type="entry name" value="Cyt_c_assmbl_TM_dom"/>
</dbReference>
<dbReference type="PANTHER" id="PTHR32234:SF0">
    <property type="entry name" value="THIOL:DISULFIDE INTERCHANGE PROTEIN DSBD"/>
    <property type="match status" value="1"/>
</dbReference>
<feature type="transmembrane region" description="Helical" evidence="10">
    <location>
        <begin position="447"/>
        <end position="471"/>
    </location>
</feature>
<dbReference type="NCBIfam" id="NF001419">
    <property type="entry name" value="PRK00293.1"/>
    <property type="match status" value="1"/>
</dbReference>
<comment type="subcellular location">
    <subcellularLocation>
        <location evidence="2">Cell membrane</location>
        <topology evidence="2">Multi-pass membrane protein</topology>
    </subcellularLocation>
</comment>
<proteinExistence type="predicted"/>
<dbReference type="PROSITE" id="PS00194">
    <property type="entry name" value="THIOREDOXIN_1"/>
    <property type="match status" value="1"/>
</dbReference>
<keyword evidence="8" id="KW-0676">Redox-active center</keyword>
<dbReference type="GO" id="GO:0017004">
    <property type="term" value="P:cytochrome complex assembly"/>
    <property type="evidence" value="ECO:0007669"/>
    <property type="project" value="UniProtKB-KW"/>
</dbReference>
<evidence type="ECO:0000256" key="7">
    <source>
        <dbReference type="ARBA" id="ARBA00023136"/>
    </source>
</evidence>
<evidence type="ECO:0000313" key="14">
    <source>
        <dbReference type="Proteomes" id="UP000613160"/>
    </source>
</evidence>
<organism evidence="13 14">
    <name type="scientific">Aureimonas glaciei</name>
    <dbReference type="NCBI Taxonomy" id="1776957"/>
    <lineage>
        <taxon>Bacteria</taxon>
        <taxon>Pseudomonadati</taxon>
        <taxon>Pseudomonadota</taxon>
        <taxon>Alphaproteobacteria</taxon>
        <taxon>Hyphomicrobiales</taxon>
        <taxon>Aurantimonadaceae</taxon>
        <taxon>Aureimonas</taxon>
    </lineage>
</organism>
<reference evidence="13" key="2">
    <citation type="submission" date="2020-09" db="EMBL/GenBank/DDBJ databases">
        <authorList>
            <person name="Sun Q."/>
            <person name="Zhou Y."/>
        </authorList>
    </citation>
    <scope>NUCLEOTIDE SEQUENCE</scope>
    <source>
        <strain evidence="13">CGMCC 1.15493</strain>
    </source>
</reference>
<feature type="transmembrane region" description="Helical" evidence="10">
    <location>
        <begin position="271"/>
        <end position="295"/>
    </location>
</feature>
<evidence type="ECO:0000259" key="12">
    <source>
        <dbReference type="PROSITE" id="PS51352"/>
    </source>
</evidence>
<dbReference type="Pfam" id="PF11412">
    <property type="entry name" value="DsbD_N"/>
    <property type="match status" value="1"/>
</dbReference>
<keyword evidence="11" id="KW-0732">Signal</keyword>
<comment type="caution">
    <text evidence="13">The sequence shown here is derived from an EMBL/GenBank/DDBJ whole genome shotgun (WGS) entry which is preliminary data.</text>
</comment>
<feature type="signal peptide" evidence="11">
    <location>
        <begin position="1"/>
        <end position="26"/>
    </location>
</feature>
<dbReference type="GO" id="GO:0005886">
    <property type="term" value="C:plasma membrane"/>
    <property type="evidence" value="ECO:0007669"/>
    <property type="project" value="UniProtKB-SubCell"/>
</dbReference>
<sequence>MPFARFLPLAAAGLLAALTLSAPSRAQTAPLPVERAFALSVSAAEDGGRQLTFAIADGYYLYRDKISAATPTGAALPLDLPEGERKDDPTFGPMQVFHHAVTAPLPALAGGESQIAVSYQGCQEGGICYRPVTTTVDLASTSPARGLLSRAAGPKDLWSRPPSAPMSVASTTPGASDRQDPSQPQALVSNLPAAPAGAEGAAEPASGIRVDAAAGGLVTTLLADGGALWVIATFFALGLGLAFTPCVFPMYPILAGQLSRTGERLSTGRGFALSAVYVLAMAAAFGLLGVFAAWSGQNLQLALQSRTAILIVSAVFVVLALSMFGAFELRLPAAFTNAMTRRTAGARGSLASSATLGFTSALIVGPCVTAPLAGGLIYIAQSGSVVLGASALFALGLGQGIPLIVFGTVGARAMPKPGRWMAVVTRLFGFAFLGLAVWMLSRILPPALILGLWSALLIGAGVFLGAFDHLTSASGPLPRAAKASGLLAILYGAILAVGASAGAGDPLRPLALLSPGSAPVAAADIGFRTVQDPAELASTIAAARRPTLLYFTADWCVTCDVIERAVFGDSSVQARLGGFQRLKVDLTEDQAGGRAMMRDLGVVGPPTMLFVDAAAKEVPGSRLVGDITADSFLAAARLGHGGTR</sequence>
<gene>
    <name evidence="13" type="primary">dsbD2</name>
    <name evidence="13" type="ORF">GCM10011335_20630</name>
</gene>
<dbReference type="Gene3D" id="2.60.40.1250">
    <property type="entry name" value="Thiol:disulfide interchange protein DsbD, N-terminal domain"/>
    <property type="match status" value="1"/>
</dbReference>
<keyword evidence="6 10" id="KW-1133">Transmembrane helix</keyword>
<keyword evidence="4 10" id="KW-0812">Transmembrane</keyword>
<feature type="transmembrane region" description="Helical" evidence="10">
    <location>
        <begin position="483"/>
        <end position="503"/>
    </location>
</feature>
<evidence type="ECO:0000313" key="13">
    <source>
        <dbReference type="EMBL" id="GGD17689.1"/>
    </source>
</evidence>
<dbReference type="PROSITE" id="PS51352">
    <property type="entry name" value="THIOREDOXIN_2"/>
    <property type="match status" value="1"/>
</dbReference>
<dbReference type="EMBL" id="BMJJ01000004">
    <property type="protein sequence ID" value="GGD17689.1"/>
    <property type="molecule type" value="Genomic_DNA"/>
</dbReference>
<evidence type="ECO:0000256" key="10">
    <source>
        <dbReference type="SAM" id="Phobius"/>
    </source>
</evidence>
<keyword evidence="5" id="KW-0201">Cytochrome c-type biogenesis</keyword>
<evidence type="ECO:0000256" key="8">
    <source>
        <dbReference type="ARBA" id="ARBA00023284"/>
    </source>
</evidence>
<evidence type="ECO:0000256" key="5">
    <source>
        <dbReference type="ARBA" id="ARBA00022748"/>
    </source>
</evidence>
<feature type="domain" description="Thioredoxin" evidence="12">
    <location>
        <begin position="501"/>
        <end position="641"/>
    </location>
</feature>
<name>A0A916XWQ9_9HYPH</name>
<protein>
    <submittedName>
        <fullName evidence="13">Thiol:disulfide interchange protein DsbD 2</fullName>
    </submittedName>
</protein>
<comment type="function">
    <text evidence="1">May be required for disulfide bond formation in some proteins.</text>
</comment>
<feature type="transmembrane region" description="Helical" evidence="10">
    <location>
        <begin position="423"/>
        <end position="441"/>
    </location>
</feature>
<feature type="transmembrane region" description="Helical" evidence="10">
    <location>
        <begin position="227"/>
        <end position="251"/>
    </location>
</feature>
<evidence type="ECO:0000256" key="11">
    <source>
        <dbReference type="SAM" id="SignalP"/>
    </source>
</evidence>
<dbReference type="SUPFAM" id="SSF52833">
    <property type="entry name" value="Thioredoxin-like"/>
    <property type="match status" value="1"/>
</dbReference>
<evidence type="ECO:0000256" key="3">
    <source>
        <dbReference type="ARBA" id="ARBA00022475"/>
    </source>
</evidence>
<dbReference type="InterPro" id="IPR036929">
    <property type="entry name" value="DsbDN_sf"/>
</dbReference>
<evidence type="ECO:0000256" key="4">
    <source>
        <dbReference type="ARBA" id="ARBA00022692"/>
    </source>
</evidence>
<dbReference type="CDD" id="cd02953">
    <property type="entry name" value="DsbDgamma"/>
    <property type="match status" value="1"/>
</dbReference>
<dbReference type="Gene3D" id="3.40.30.10">
    <property type="entry name" value="Glutaredoxin"/>
    <property type="match status" value="1"/>
</dbReference>
<evidence type="ECO:0000256" key="9">
    <source>
        <dbReference type="SAM" id="MobiDB-lite"/>
    </source>
</evidence>
<feature type="region of interest" description="Disordered" evidence="9">
    <location>
        <begin position="150"/>
        <end position="188"/>
    </location>
</feature>
<dbReference type="RefSeq" id="WP_188850515.1">
    <property type="nucleotide sequence ID" value="NZ_BMJJ01000004.1"/>
</dbReference>
<keyword evidence="3" id="KW-1003">Cell membrane</keyword>
<dbReference type="SUPFAM" id="SSF74863">
    <property type="entry name" value="Thiol:disulfide interchange protein DsbD, N-terminal domain (DsbD-alpha)"/>
    <property type="match status" value="1"/>
</dbReference>
<feature type="transmembrane region" description="Helical" evidence="10">
    <location>
        <begin position="385"/>
        <end position="411"/>
    </location>
</feature>
<dbReference type="InterPro" id="IPR028250">
    <property type="entry name" value="DsbDN"/>
</dbReference>